<dbReference type="HOGENOM" id="CLU_2429816_0_0_1"/>
<organism evidence="2 3">
    <name type="scientific">Rhodnius prolixus</name>
    <name type="common">Triatomid bug</name>
    <dbReference type="NCBI Taxonomy" id="13249"/>
    <lineage>
        <taxon>Eukaryota</taxon>
        <taxon>Metazoa</taxon>
        <taxon>Ecdysozoa</taxon>
        <taxon>Arthropoda</taxon>
        <taxon>Hexapoda</taxon>
        <taxon>Insecta</taxon>
        <taxon>Pterygota</taxon>
        <taxon>Neoptera</taxon>
        <taxon>Paraneoptera</taxon>
        <taxon>Hemiptera</taxon>
        <taxon>Heteroptera</taxon>
        <taxon>Panheteroptera</taxon>
        <taxon>Cimicomorpha</taxon>
        <taxon>Reduviidae</taxon>
        <taxon>Triatominae</taxon>
        <taxon>Rhodnius</taxon>
    </lineage>
</organism>
<feature type="compositionally biased region" description="Polar residues" evidence="1">
    <location>
        <begin position="35"/>
        <end position="50"/>
    </location>
</feature>
<name>T1HW11_RHOPR</name>
<sequence length="91" mass="9649">MAVQTKTALKEFPFPPPLARKSTSDLTSDAADCKTLSTELGGSSQPSSPRGLSYLASRRPSNQSGGSSVVSDLPPLPNMGRRTSNFLELPR</sequence>
<evidence type="ECO:0000313" key="2">
    <source>
        <dbReference type="EnsemblMetazoa" id="RPRC008231-PA"/>
    </source>
</evidence>
<dbReference type="Proteomes" id="UP000015103">
    <property type="component" value="Unassembled WGS sequence"/>
</dbReference>
<keyword evidence="3" id="KW-1185">Reference proteome</keyword>
<dbReference type="EnsemblMetazoa" id="RPRC008231-RA">
    <property type="protein sequence ID" value="RPRC008231-PA"/>
    <property type="gene ID" value="RPRC008231"/>
</dbReference>
<feature type="region of interest" description="Disordered" evidence="1">
    <location>
        <begin position="1"/>
        <end position="91"/>
    </location>
</feature>
<reference evidence="2" key="1">
    <citation type="submission" date="2015-05" db="UniProtKB">
        <authorList>
            <consortium name="EnsemblMetazoa"/>
        </authorList>
    </citation>
    <scope>IDENTIFICATION</scope>
</reference>
<dbReference type="EMBL" id="ACPB03005883">
    <property type="status" value="NOT_ANNOTATED_CDS"/>
    <property type="molecule type" value="Genomic_DNA"/>
</dbReference>
<evidence type="ECO:0000313" key="3">
    <source>
        <dbReference type="Proteomes" id="UP000015103"/>
    </source>
</evidence>
<dbReference type="VEuPathDB" id="VectorBase:RPRC008231"/>
<evidence type="ECO:0000256" key="1">
    <source>
        <dbReference type="SAM" id="MobiDB-lite"/>
    </source>
</evidence>
<dbReference type="AlphaFoldDB" id="T1HW11"/>
<feature type="compositionally biased region" description="Polar residues" evidence="1">
    <location>
        <begin position="81"/>
        <end position="91"/>
    </location>
</feature>
<proteinExistence type="predicted"/>
<accession>T1HW11</accession>
<dbReference type="InParanoid" id="T1HW11"/>
<feature type="compositionally biased region" description="Polar residues" evidence="1">
    <location>
        <begin position="59"/>
        <end position="70"/>
    </location>
</feature>
<protein>
    <submittedName>
        <fullName evidence="2">Uncharacterized protein</fullName>
    </submittedName>
</protein>